<accession>A0A936YXU3</accession>
<keyword evidence="1" id="KW-0732">Signal</keyword>
<reference evidence="2 3" key="1">
    <citation type="journal article" date="2017" name="Int. J. Syst. Evol. Microbiol.">
        <title>Ramlibacter monticola sp. nov., isolated from forest soil.</title>
        <authorList>
            <person name="Chaudhary D.K."/>
            <person name="Kim J."/>
        </authorList>
    </citation>
    <scope>NUCLEOTIDE SEQUENCE [LARGE SCALE GENOMIC DNA]</scope>
    <source>
        <strain evidence="2 3">KACC 19175</strain>
    </source>
</reference>
<feature type="chain" id="PRO_5037068122" description="Lipoprotein" evidence="1">
    <location>
        <begin position="26"/>
        <end position="135"/>
    </location>
</feature>
<evidence type="ECO:0008006" key="4">
    <source>
        <dbReference type="Google" id="ProtNLM"/>
    </source>
</evidence>
<dbReference type="AlphaFoldDB" id="A0A936YXU3"/>
<organism evidence="2 3">
    <name type="scientific">Ramlibacter monticola</name>
    <dbReference type="NCBI Taxonomy" id="1926872"/>
    <lineage>
        <taxon>Bacteria</taxon>
        <taxon>Pseudomonadati</taxon>
        <taxon>Pseudomonadota</taxon>
        <taxon>Betaproteobacteria</taxon>
        <taxon>Burkholderiales</taxon>
        <taxon>Comamonadaceae</taxon>
        <taxon>Ramlibacter</taxon>
    </lineage>
</organism>
<evidence type="ECO:0000313" key="3">
    <source>
        <dbReference type="Proteomes" id="UP000599109"/>
    </source>
</evidence>
<evidence type="ECO:0000313" key="2">
    <source>
        <dbReference type="EMBL" id="MBL0390627.1"/>
    </source>
</evidence>
<comment type="caution">
    <text evidence="2">The sequence shown here is derived from an EMBL/GenBank/DDBJ whole genome shotgun (WGS) entry which is preliminary data.</text>
</comment>
<evidence type="ECO:0000256" key="1">
    <source>
        <dbReference type="SAM" id="SignalP"/>
    </source>
</evidence>
<keyword evidence="3" id="KW-1185">Reference proteome</keyword>
<dbReference type="Proteomes" id="UP000599109">
    <property type="component" value="Unassembled WGS sequence"/>
</dbReference>
<name>A0A936YXU3_9BURK</name>
<sequence length="135" mass="14999">MEVRARRVRNSCALAVALAALAASAAEGDYRNLTTGAALRPGIYGRIELRGSAAPPPVIYPEPVLANSAVDRVQREPVYLYVPPGQVRKWKLHCAKWSACDEPVLFVRVDQSPSRWGQWRQRRDELAGRALQPSH</sequence>
<dbReference type="RefSeq" id="WP_201673219.1">
    <property type="nucleotide sequence ID" value="NZ_JAEQNE010000001.1"/>
</dbReference>
<protein>
    <recommendedName>
        <fullName evidence="4">Lipoprotein</fullName>
    </recommendedName>
</protein>
<feature type="signal peptide" evidence="1">
    <location>
        <begin position="1"/>
        <end position="25"/>
    </location>
</feature>
<gene>
    <name evidence="2" type="ORF">JJ685_05665</name>
</gene>
<proteinExistence type="predicted"/>
<dbReference type="EMBL" id="JAEQNE010000001">
    <property type="protein sequence ID" value="MBL0390627.1"/>
    <property type="molecule type" value="Genomic_DNA"/>
</dbReference>